<gene>
    <name evidence="1" type="ORF">AXG93_2960s1110</name>
</gene>
<evidence type="ECO:0000313" key="2">
    <source>
        <dbReference type="Proteomes" id="UP000077202"/>
    </source>
</evidence>
<sequence>MQALKNRSLRNWLGKQGLRLHNLSATGFNAKMEEQYHSPLLFFHASRSEALQYVMKHIVEELISFCASSKGCPGMTLVLGVIQTRCVEKLIPSHFKGAILIKELKSNFIHHINDKLEGIPPDRLHLVKEEELFNYEHSWPSIEGHIPAIFKKARDVLWETDVEAVENDIRQKRMQQLES</sequence>
<protein>
    <submittedName>
        <fullName evidence="1">Uncharacterized protein</fullName>
    </submittedName>
</protein>
<reference evidence="1" key="1">
    <citation type="submission" date="2016-03" db="EMBL/GenBank/DDBJ databases">
        <title>Mechanisms controlling the formation of the plant cell surface in tip-growing cells are functionally conserved among land plants.</title>
        <authorList>
            <person name="Honkanen S."/>
            <person name="Jones V.A."/>
            <person name="Morieri G."/>
            <person name="Champion C."/>
            <person name="Hetherington A.J."/>
            <person name="Kelly S."/>
            <person name="Saint-Marcoux D."/>
            <person name="Proust H."/>
            <person name="Prescott H."/>
            <person name="Dolan L."/>
        </authorList>
    </citation>
    <scope>NUCLEOTIDE SEQUENCE [LARGE SCALE GENOMIC DNA]</scope>
    <source>
        <tissue evidence="1">Whole gametophyte</tissue>
    </source>
</reference>
<name>A0A176W7G1_MARPO</name>
<dbReference type="EMBL" id="LVLJ01001566">
    <property type="protein sequence ID" value="OAE28934.1"/>
    <property type="molecule type" value="Genomic_DNA"/>
</dbReference>
<keyword evidence="2" id="KW-1185">Reference proteome</keyword>
<organism evidence="1 2">
    <name type="scientific">Marchantia polymorpha subsp. ruderalis</name>
    <dbReference type="NCBI Taxonomy" id="1480154"/>
    <lineage>
        <taxon>Eukaryota</taxon>
        <taxon>Viridiplantae</taxon>
        <taxon>Streptophyta</taxon>
        <taxon>Embryophyta</taxon>
        <taxon>Marchantiophyta</taxon>
        <taxon>Marchantiopsida</taxon>
        <taxon>Marchantiidae</taxon>
        <taxon>Marchantiales</taxon>
        <taxon>Marchantiaceae</taxon>
        <taxon>Marchantia</taxon>
    </lineage>
</organism>
<dbReference type="PANTHER" id="PTHR47679:SF1">
    <property type="entry name" value="PROTEIN TORNADO 1"/>
    <property type="match status" value="1"/>
</dbReference>
<evidence type="ECO:0000313" key="1">
    <source>
        <dbReference type="EMBL" id="OAE28934.1"/>
    </source>
</evidence>
<comment type="caution">
    <text evidence="1">The sequence shown here is derived from an EMBL/GenBank/DDBJ whole genome shotgun (WGS) entry which is preliminary data.</text>
</comment>
<dbReference type="Proteomes" id="UP000077202">
    <property type="component" value="Unassembled WGS sequence"/>
</dbReference>
<dbReference type="AlphaFoldDB" id="A0A176W7G1"/>
<accession>A0A176W7G1</accession>
<proteinExistence type="predicted"/>
<dbReference type="PANTHER" id="PTHR47679">
    <property type="entry name" value="PROTEIN TORNADO 1"/>
    <property type="match status" value="1"/>
</dbReference>